<evidence type="ECO:0000256" key="6">
    <source>
        <dbReference type="ARBA" id="ARBA00022801"/>
    </source>
</evidence>
<reference evidence="10" key="1">
    <citation type="journal article" date="2019" name="Int. J. Syst. Evol. Microbiol.">
        <title>The Global Catalogue of Microorganisms (GCM) 10K type strain sequencing project: providing services to taxonomists for standard genome sequencing and annotation.</title>
        <authorList>
            <consortium name="The Broad Institute Genomics Platform"/>
            <consortium name="The Broad Institute Genome Sequencing Center for Infectious Disease"/>
            <person name="Wu L."/>
            <person name="Ma J."/>
        </authorList>
    </citation>
    <scope>NUCLEOTIDE SEQUENCE [LARGE SCALE GENOMIC DNA]</scope>
    <source>
        <strain evidence="10">CG52</strain>
    </source>
</reference>
<dbReference type="EMBL" id="JBHUEQ010000015">
    <property type="protein sequence ID" value="MFD1745513.1"/>
    <property type="molecule type" value="Genomic_DNA"/>
</dbReference>
<comment type="pathway">
    <text evidence="2 8">Amino-acid degradation; L-arginine degradation via ADI pathway; carbamoyl phosphate from L-arginine: step 1/2.</text>
</comment>
<dbReference type="Gene3D" id="3.75.10.10">
    <property type="entry name" value="L-arginine/glycine Amidinotransferase, Chain A"/>
    <property type="match status" value="1"/>
</dbReference>
<dbReference type="PANTHER" id="PTHR47271">
    <property type="entry name" value="ARGININE DEIMINASE"/>
    <property type="match status" value="1"/>
</dbReference>
<dbReference type="PANTHER" id="PTHR47271:SF3">
    <property type="entry name" value="ARGININE DEIMINASE"/>
    <property type="match status" value="1"/>
</dbReference>
<keyword evidence="4 8" id="KW-0963">Cytoplasm</keyword>
<dbReference type="GO" id="GO:0016990">
    <property type="term" value="F:arginine deiminase activity"/>
    <property type="evidence" value="ECO:0007669"/>
    <property type="project" value="UniProtKB-EC"/>
</dbReference>
<sequence length="408" mass="44913">MSLNYGVHSEVGKLRRVMVHRPGAALARLTPSNCHELLFDDVIWVKQARIDHMTFVDAIRYRGAEVVFLREALAETLVDATARRWLLDRRVNDNTVGAGMSAELHAYLMEIDEVALSLILMGGMSRAELPIEAKGLLSAVLRPEDFILPPLPNHLFTRDTTCWVYGGVMLNPMRWNARQMETANIAAVYRFHPDFRDADVKVWWGDPDKNYGLATAEGGDVMPIGNGVVLIGMGERTTPQAIGQIARALFAQGAAQRVIACALPIQRAAMHLDTVFTFCDRDLVTIFAEVVDSITAYSIRPGQKDGEIDVRRESGHLTEVVAEALGLEKLRVIPTGGDAYVAEREQWDDGNNVVAIEPGVVVAYDRNTYTNTQLRKAGVEVITIPGGELGRGRGGGHCMTCPLIRDPV</sequence>
<dbReference type="HAMAP" id="MF_00242">
    <property type="entry name" value="Arg_deiminase"/>
    <property type="match status" value="1"/>
</dbReference>
<evidence type="ECO:0000313" key="9">
    <source>
        <dbReference type="EMBL" id="MFD1745513.1"/>
    </source>
</evidence>
<gene>
    <name evidence="8 9" type="primary">arcA</name>
    <name evidence="9" type="ORF">ACFSE1_08590</name>
</gene>
<proteinExistence type="inferred from homology"/>
<accession>A0ABW4M4X9</accession>
<comment type="subcellular location">
    <subcellularLocation>
        <location evidence="1 8">Cytoplasm</location>
    </subcellularLocation>
</comment>
<name>A0ABW4M4X9_9HYPH</name>
<evidence type="ECO:0000256" key="5">
    <source>
        <dbReference type="ARBA" id="ARBA00022503"/>
    </source>
</evidence>
<organism evidence="9 10">
    <name type="scientific">Rhizobium helianthi</name>
    <dbReference type="NCBI Taxonomy" id="1132695"/>
    <lineage>
        <taxon>Bacteria</taxon>
        <taxon>Pseudomonadati</taxon>
        <taxon>Pseudomonadota</taxon>
        <taxon>Alphaproteobacteria</taxon>
        <taxon>Hyphomicrobiales</taxon>
        <taxon>Rhizobiaceae</taxon>
        <taxon>Rhizobium/Agrobacterium group</taxon>
        <taxon>Rhizobium</taxon>
    </lineage>
</organism>
<dbReference type="NCBIfam" id="NF002381">
    <property type="entry name" value="PRK01388.1"/>
    <property type="match status" value="1"/>
</dbReference>
<feature type="active site" description="Amidino-cysteine intermediate" evidence="8">
    <location>
        <position position="398"/>
    </location>
</feature>
<comment type="catalytic activity">
    <reaction evidence="7 8">
        <text>L-arginine + H2O = L-citrulline + NH4(+)</text>
        <dbReference type="Rhea" id="RHEA:19597"/>
        <dbReference type="ChEBI" id="CHEBI:15377"/>
        <dbReference type="ChEBI" id="CHEBI:28938"/>
        <dbReference type="ChEBI" id="CHEBI:32682"/>
        <dbReference type="ChEBI" id="CHEBI:57743"/>
        <dbReference type="EC" id="3.5.3.6"/>
    </reaction>
</comment>
<keyword evidence="6 8" id="KW-0378">Hydrolase</keyword>
<comment type="similarity">
    <text evidence="3 8">Belongs to the arginine deiminase family.</text>
</comment>
<evidence type="ECO:0000256" key="3">
    <source>
        <dbReference type="ARBA" id="ARBA00010206"/>
    </source>
</evidence>
<dbReference type="Gene3D" id="1.10.3930.10">
    <property type="entry name" value="Arginine deiminase"/>
    <property type="match status" value="1"/>
</dbReference>
<evidence type="ECO:0000256" key="8">
    <source>
        <dbReference type="HAMAP-Rule" id="MF_00242"/>
    </source>
</evidence>
<evidence type="ECO:0000313" key="10">
    <source>
        <dbReference type="Proteomes" id="UP001597322"/>
    </source>
</evidence>
<dbReference type="PIRSF" id="PIRSF006356">
    <property type="entry name" value="Arg_deiminase"/>
    <property type="match status" value="1"/>
</dbReference>
<dbReference type="Pfam" id="PF02274">
    <property type="entry name" value="ADI"/>
    <property type="match status" value="1"/>
</dbReference>
<dbReference type="NCBIfam" id="TIGR01078">
    <property type="entry name" value="arcA"/>
    <property type="match status" value="1"/>
</dbReference>
<evidence type="ECO:0000256" key="1">
    <source>
        <dbReference type="ARBA" id="ARBA00004496"/>
    </source>
</evidence>
<dbReference type="PRINTS" id="PR01466">
    <property type="entry name" value="ARGDEIMINASE"/>
</dbReference>
<evidence type="ECO:0000256" key="7">
    <source>
        <dbReference type="ARBA" id="ARBA00049429"/>
    </source>
</evidence>
<evidence type="ECO:0000256" key="2">
    <source>
        <dbReference type="ARBA" id="ARBA00005213"/>
    </source>
</evidence>
<dbReference type="InterPro" id="IPR003876">
    <property type="entry name" value="Arg_deiminase"/>
</dbReference>
<keyword evidence="5 8" id="KW-0056">Arginine metabolism</keyword>
<comment type="caution">
    <text evidence="9">The sequence shown here is derived from an EMBL/GenBank/DDBJ whole genome shotgun (WGS) entry which is preliminary data.</text>
</comment>
<dbReference type="Proteomes" id="UP001597322">
    <property type="component" value="Unassembled WGS sequence"/>
</dbReference>
<keyword evidence="10" id="KW-1185">Reference proteome</keyword>
<dbReference type="RefSeq" id="WP_377399311.1">
    <property type="nucleotide sequence ID" value="NZ_JBHUEQ010000015.1"/>
</dbReference>
<protein>
    <recommendedName>
        <fullName evidence="8">Arginine deiminase</fullName>
        <shortName evidence="8">ADI</shortName>
        <ecNumber evidence="8">3.5.3.6</ecNumber>
    </recommendedName>
    <alternativeName>
        <fullName evidence="8">Arginine dihydrolase</fullName>
        <shortName evidence="8">AD</shortName>
    </alternativeName>
</protein>
<evidence type="ECO:0000256" key="4">
    <source>
        <dbReference type="ARBA" id="ARBA00022490"/>
    </source>
</evidence>
<dbReference type="EC" id="3.5.3.6" evidence="8"/>
<dbReference type="SUPFAM" id="SSF55909">
    <property type="entry name" value="Pentein"/>
    <property type="match status" value="1"/>
</dbReference>